<dbReference type="InterPro" id="IPR039556">
    <property type="entry name" value="ICL/PEPM"/>
</dbReference>
<dbReference type="Gene3D" id="3.20.20.60">
    <property type="entry name" value="Phosphoenolpyruvate-binding domains"/>
    <property type="match status" value="1"/>
</dbReference>
<keyword evidence="3" id="KW-1185">Reference proteome</keyword>
<evidence type="ECO:0000256" key="1">
    <source>
        <dbReference type="ARBA" id="ARBA00022723"/>
    </source>
</evidence>
<dbReference type="GO" id="GO:0016829">
    <property type="term" value="F:lyase activity"/>
    <property type="evidence" value="ECO:0007669"/>
    <property type="project" value="UniProtKB-KW"/>
</dbReference>
<evidence type="ECO:0000313" key="2">
    <source>
        <dbReference type="EMBL" id="TVO76732.1"/>
    </source>
</evidence>
<reference evidence="2 3" key="1">
    <citation type="submission" date="2019-07" db="EMBL/GenBank/DDBJ databases">
        <title>The pathways for chlorine oxyanion respiration interact through the shared metabolite chlorate.</title>
        <authorList>
            <person name="Barnum T.P."/>
            <person name="Cheng Y."/>
            <person name="Hill K.A."/>
            <person name="Lucas L.N."/>
            <person name="Carlson H.K."/>
            <person name="Coates J.D."/>
        </authorList>
    </citation>
    <scope>NUCLEOTIDE SEQUENCE [LARGE SCALE GENOMIC DNA]</scope>
    <source>
        <strain evidence="2 3">BK-1</strain>
    </source>
</reference>
<sequence>MPANTSATDQLRHLLNTPGLITMPCCFDGLSARLIEQAGFPLTFMSGFATSAARLGMPDTGLISYGEMLDQGRNICAAVSIPVIGDADTGYGNAMNVRRTIAGYAAAGFACAMIEDQESPKRCGHTRGKQVVSRQDALTRIKAAVDERESGSDILIMARTDARHDHGMQEALWRCQAFADLGADIIFLEAPHSREEMQQFCTTIPGYKMANMVEQGDTPLLPPAELEALGYKIAAYPLTLLSSAVQAMQEALITLKAGKDAGNLLPFAELRKVIGFDAYDDLLNQYPQATPKSQ</sequence>
<gene>
    <name evidence="2" type="ORF">FHP88_04725</name>
</gene>
<keyword evidence="2" id="KW-0456">Lyase</keyword>
<name>A0A558DSZ9_9GAMM</name>
<dbReference type="GO" id="GO:0046872">
    <property type="term" value="F:metal ion binding"/>
    <property type="evidence" value="ECO:0007669"/>
    <property type="project" value="UniProtKB-KW"/>
</dbReference>
<dbReference type="PANTHER" id="PTHR42905">
    <property type="entry name" value="PHOSPHOENOLPYRUVATE CARBOXYLASE"/>
    <property type="match status" value="1"/>
</dbReference>
<dbReference type="Pfam" id="PF13714">
    <property type="entry name" value="PEP_mutase"/>
    <property type="match status" value="1"/>
</dbReference>
<dbReference type="EMBL" id="VMNH01000005">
    <property type="protein sequence ID" value="TVO76732.1"/>
    <property type="molecule type" value="Genomic_DNA"/>
</dbReference>
<keyword evidence="1" id="KW-0479">Metal-binding</keyword>
<dbReference type="PANTHER" id="PTHR42905:SF2">
    <property type="entry name" value="PHOSPHOENOLPYRUVATE CARBOXYLASE FAMILY PROTEIN"/>
    <property type="match status" value="1"/>
</dbReference>
<dbReference type="Proteomes" id="UP000316649">
    <property type="component" value="Unassembled WGS sequence"/>
</dbReference>
<dbReference type="InterPro" id="IPR015813">
    <property type="entry name" value="Pyrv/PenolPyrv_kinase-like_dom"/>
</dbReference>
<dbReference type="CDD" id="cd00377">
    <property type="entry name" value="ICL_PEPM"/>
    <property type="match status" value="1"/>
</dbReference>
<dbReference type="SUPFAM" id="SSF51621">
    <property type="entry name" value="Phosphoenolpyruvate/pyruvate domain"/>
    <property type="match status" value="1"/>
</dbReference>
<dbReference type="AlphaFoldDB" id="A0A558DSZ9"/>
<dbReference type="OrthoDB" id="9771433at2"/>
<dbReference type="RefSeq" id="WP_144357862.1">
    <property type="nucleotide sequence ID" value="NZ_VMNH01000005.1"/>
</dbReference>
<accession>A0A558DSZ9</accession>
<comment type="caution">
    <text evidence="2">The sequence shown here is derived from an EMBL/GenBank/DDBJ whole genome shotgun (WGS) entry which is preliminary data.</text>
</comment>
<dbReference type="InterPro" id="IPR040442">
    <property type="entry name" value="Pyrv_kinase-like_dom_sf"/>
</dbReference>
<evidence type="ECO:0000313" key="3">
    <source>
        <dbReference type="Proteomes" id="UP000316649"/>
    </source>
</evidence>
<proteinExistence type="predicted"/>
<organism evidence="2 3">
    <name type="scientific">Sedimenticola selenatireducens</name>
    <dbReference type="NCBI Taxonomy" id="191960"/>
    <lineage>
        <taxon>Bacteria</taxon>
        <taxon>Pseudomonadati</taxon>
        <taxon>Pseudomonadota</taxon>
        <taxon>Gammaproteobacteria</taxon>
        <taxon>Chromatiales</taxon>
        <taxon>Sedimenticolaceae</taxon>
        <taxon>Sedimenticola</taxon>
    </lineage>
</organism>
<protein>
    <submittedName>
        <fullName evidence="2">Isocitrate lyase/PEP mutase family protein</fullName>
    </submittedName>
</protein>